<dbReference type="OrthoDB" id="9306952at2759"/>
<proteinExistence type="predicted"/>
<feature type="non-terminal residue" evidence="1">
    <location>
        <position position="1"/>
    </location>
</feature>
<keyword evidence="2" id="KW-1185">Reference proteome</keyword>
<dbReference type="AlphaFoldDB" id="A0A852JG73"/>
<dbReference type="Pfam" id="PF00429">
    <property type="entry name" value="TLV_coat"/>
    <property type="match status" value="1"/>
</dbReference>
<dbReference type="InterPro" id="IPR018154">
    <property type="entry name" value="TLV/ENV_coat_polyprotein"/>
</dbReference>
<accession>A0A852JG73</accession>
<gene>
    <name evidence="1" type="primary">Env1_4</name>
    <name evidence="1" type="ORF">TRILEU_R15594</name>
</gene>
<protein>
    <submittedName>
        <fullName evidence="1">ENV1 protein</fullName>
    </submittedName>
</protein>
<dbReference type="EMBL" id="WAAF01029124">
    <property type="protein sequence ID" value="NXX51898.1"/>
    <property type="molecule type" value="Genomic_DNA"/>
</dbReference>
<sequence length="81" mass="9191">NTLWKIIQASYQVLNKTHPNLTEHCCLCYGIETPYYEAIGVDLRAERQNGSNPAQCQWKHDREPGWGLTMAQVTGRGRCIG</sequence>
<reference evidence="1" key="1">
    <citation type="submission" date="2020-02" db="EMBL/GenBank/DDBJ databases">
        <title>Bird 10,000 Genomes (B10K) Project - Family phase.</title>
        <authorList>
            <person name="Zhang G."/>
        </authorList>
    </citation>
    <scope>NUCLEOTIDE SEQUENCE</scope>
    <source>
        <strain evidence="1">B10K-DU-002-37</strain>
        <tissue evidence="1">Muscle</tissue>
    </source>
</reference>
<name>A0A852JG73_9PICI</name>
<evidence type="ECO:0000313" key="1">
    <source>
        <dbReference type="EMBL" id="NXX51898.1"/>
    </source>
</evidence>
<feature type="non-terminal residue" evidence="1">
    <location>
        <position position="81"/>
    </location>
</feature>
<comment type="caution">
    <text evidence="1">The sequence shown here is derived from an EMBL/GenBank/DDBJ whole genome shotgun (WGS) entry which is preliminary data.</text>
</comment>
<evidence type="ECO:0000313" key="2">
    <source>
        <dbReference type="Proteomes" id="UP000627253"/>
    </source>
</evidence>
<organism evidence="1 2">
    <name type="scientific">Tricholaema leucomelas</name>
    <name type="common">pied barbet</name>
    <dbReference type="NCBI Taxonomy" id="240729"/>
    <lineage>
        <taxon>Eukaryota</taxon>
        <taxon>Metazoa</taxon>
        <taxon>Chordata</taxon>
        <taxon>Craniata</taxon>
        <taxon>Vertebrata</taxon>
        <taxon>Euteleostomi</taxon>
        <taxon>Archelosauria</taxon>
        <taxon>Archosauria</taxon>
        <taxon>Dinosauria</taxon>
        <taxon>Saurischia</taxon>
        <taxon>Theropoda</taxon>
        <taxon>Coelurosauria</taxon>
        <taxon>Aves</taxon>
        <taxon>Neognathae</taxon>
        <taxon>Neoaves</taxon>
        <taxon>Telluraves</taxon>
        <taxon>Coraciimorphae</taxon>
        <taxon>Piciformes</taxon>
        <taxon>Lybiidae</taxon>
        <taxon>Tricholaema lacrymosa</taxon>
    </lineage>
</organism>
<dbReference type="Proteomes" id="UP000627253">
    <property type="component" value="Unassembled WGS sequence"/>
</dbReference>